<dbReference type="InterPro" id="IPR017296">
    <property type="entry name" value="Peptidase_S8A_SAM-P45"/>
</dbReference>
<name>A0ABS7Q113_9ACTN</name>
<dbReference type="PIRSF" id="PIRSF037852">
    <property type="entry name" value="Subtilisin_rel_SAV5721"/>
    <property type="match status" value="1"/>
</dbReference>
<feature type="active site" description="Charge relay system" evidence="5">
    <location>
        <position position="466"/>
    </location>
</feature>
<evidence type="ECO:0000256" key="6">
    <source>
        <dbReference type="RuleBase" id="RU003355"/>
    </source>
</evidence>
<organism evidence="8 9">
    <name type="scientific">Actinacidiphila acidipaludis</name>
    <dbReference type="NCBI Taxonomy" id="2873382"/>
    <lineage>
        <taxon>Bacteria</taxon>
        <taxon>Bacillati</taxon>
        <taxon>Actinomycetota</taxon>
        <taxon>Actinomycetes</taxon>
        <taxon>Kitasatosporales</taxon>
        <taxon>Streptomycetaceae</taxon>
        <taxon>Actinacidiphila</taxon>
    </lineage>
</organism>
<dbReference type="PROSITE" id="PS00137">
    <property type="entry name" value="SUBTILASE_HIS"/>
    <property type="match status" value="1"/>
</dbReference>
<comment type="similarity">
    <text evidence="1 5 6">Belongs to the peptidase S8 family.</text>
</comment>
<dbReference type="Gene3D" id="3.50.30.30">
    <property type="match status" value="1"/>
</dbReference>
<keyword evidence="2 5" id="KW-0645">Protease</keyword>
<dbReference type="PROSITE" id="PS00136">
    <property type="entry name" value="SUBTILASE_ASP"/>
    <property type="match status" value="1"/>
</dbReference>
<dbReference type="Pfam" id="PF00082">
    <property type="entry name" value="Peptidase_S8"/>
    <property type="match status" value="1"/>
</dbReference>
<feature type="active site" description="Charge relay system" evidence="5">
    <location>
        <position position="296"/>
    </location>
</feature>
<dbReference type="SUPFAM" id="SSF52743">
    <property type="entry name" value="Subtilisin-like"/>
    <property type="match status" value="1"/>
</dbReference>
<feature type="active site" description="Charge relay system" evidence="5">
    <location>
        <position position="263"/>
    </location>
</feature>
<evidence type="ECO:0000313" key="8">
    <source>
        <dbReference type="EMBL" id="MBY8876135.1"/>
    </source>
</evidence>
<sequence length="1253" mass="129810">MIRKSSALQPHGESPLALVPIPRPGPIALAAVAALAVGVLPATAAAPASGPTAQAAVTTAAPQPPGGAAHTVTLITGDKVTIGTGANGSPVNSFESPRGTSAGYHRVVVDGSTYVYPDAALPYVASGMLDKQLFNVTGLIADGYDDAHAAQLPLIVRYTDPAARARTQPKVAGSSVVRRLDSVQGAAIVQNRAQAPAFWSALTGGAAASGARSAHPVLAGGVAKVWLDGRVKADLADSTAQIGAPQVWAQGDTGAGVKVAVLDTGVDPEHPDLAGQVDDTSSFVPYEPDAVDRNGHGTHVASTIAGTGAASDGKERGVAPGARLEIGKVLNSEGSGQESWIIAGMQWAAQDEQAKVISMSLGGGGDAGDPMSQAVDQLSRDTGALFVIAAGNGGPHSIGSPGAADAALTVGAVDSSDHLADFSSQGPRLGDDGLKPEITAPGVDIVAARSHYVRGSGYYTTMSGTSMATPHVAGTAALLAAAHPDWTGTQLKEALVSSAKATPDYSPYQAGAGRVDALAAVHASVFATTTAFAGFHTWPVVPGATDVSKVAYTNTGDAPADLDLAVDASGAPAGLFSLSDSHVTVPPHSTASVELTTHLDRLVPDQPVSGMVVGTDGSGTVRARTLIGGAQEGQRQNLTVTAKDRLGNPLSGTVMLTTANQWTTLDLDASGTGVARMPVGSYSGWLISDVQGANGPHSLGMALLSFNDVSLDQDRTVTLDARKARRIVARVPGQTTPVAPRLEVLRSFPDSLVETTMLPNASYDSIWALPTGKKVTEGTFEFGARFRMEEPALTLAGRSGTYADPLVKRAAVPLPAGTRKLTAVYAGDGSALADRHDVRGKAVVVRADNVSDIRPQAEAAAAAGAKLLVVVSNGTGRMDPWDENPWTPQSDAPVTVATLSADQGAALIAAIARGDSTLTADSHPTTDYLYDVVHHWSGGVPADPTWRETKATLARVDVSFRNYRQGKAMEYRTDAWHGWLDGNQLTAPAQGERTDWVTSGLDWTDDAFIAGETGQHSIDMLHYTAGKPAKVTWFGPIERPRMGPVNYQPVRYLDTMYITAPGWGDSGSGHVGEAGGNFDVKDWMSLYQGDQQLDWGNAEWLQVPGLAADSKPYRLVLDNDRAAWADPYSTHTLTEWDFTSAGTGADAAVALPLIQLDYGVDTDTAGRADRHAALTVTASQLPGVTALVGKPSVDISYDDGATWQHAGLDRHGDGWRTSLHAPKSAGFATLRVTARDASGDTVSQTITRAFGLR</sequence>
<feature type="domain" description="Peptidase S8/S53" evidence="7">
    <location>
        <begin position="254"/>
        <end position="513"/>
    </location>
</feature>
<dbReference type="PANTHER" id="PTHR43806">
    <property type="entry name" value="PEPTIDASE S8"/>
    <property type="match status" value="1"/>
</dbReference>
<comment type="caution">
    <text evidence="8">The sequence shown here is derived from an EMBL/GenBank/DDBJ whole genome shotgun (WGS) entry which is preliminary data.</text>
</comment>
<gene>
    <name evidence="8" type="ORF">K7862_00565</name>
</gene>
<dbReference type="InterPro" id="IPR023828">
    <property type="entry name" value="Peptidase_S8_Ser-AS"/>
</dbReference>
<proteinExistence type="inferred from homology"/>
<dbReference type="PRINTS" id="PR00723">
    <property type="entry name" value="SUBTILISIN"/>
</dbReference>
<evidence type="ECO:0000256" key="1">
    <source>
        <dbReference type="ARBA" id="ARBA00011073"/>
    </source>
</evidence>
<keyword evidence="9" id="KW-1185">Reference proteome</keyword>
<protein>
    <submittedName>
        <fullName evidence="8">S8 family serine peptidase</fullName>
    </submittedName>
</protein>
<dbReference type="PROSITE" id="PS00138">
    <property type="entry name" value="SUBTILASE_SER"/>
    <property type="match status" value="1"/>
</dbReference>
<dbReference type="InterPro" id="IPR023827">
    <property type="entry name" value="Peptidase_S8_Asp-AS"/>
</dbReference>
<dbReference type="PANTHER" id="PTHR43806:SF65">
    <property type="entry name" value="SERINE PROTEASE APRX"/>
    <property type="match status" value="1"/>
</dbReference>
<dbReference type="InterPro" id="IPR000209">
    <property type="entry name" value="Peptidase_S8/S53_dom"/>
</dbReference>
<keyword evidence="4 5" id="KW-0720">Serine protease</keyword>
<accession>A0ABS7Q113</accession>
<evidence type="ECO:0000256" key="4">
    <source>
        <dbReference type="ARBA" id="ARBA00022825"/>
    </source>
</evidence>
<dbReference type="InterPro" id="IPR022398">
    <property type="entry name" value="Peptidase_S8_His-AS"/>
</dbReference>
<dbReference type="InterPro" id="IPR015500">
    <property type="entry name" value="Peptidase_S8_subtilisin-rel"/>
</dbReference>
<dbReference type="EMBL" id="JAINZZ010000001">
    <property type="protein sequence ID" value="MBY8876135.1"/>
    <property type="molecule type" value="Genomic_DNA"/>
</dbReference>
<dbReference type="Proteomes" id="UP000778578">
    <property type="component" value="Unassembled WGS sequence"/>
</dbReference>
<evidence type="ECO:0000259" key="7">
    <source>
        <dbReference type="Pfam" id="PF00082"/>
    </source>
</evidence>
<dbReference type="PROSITE" id="PS51892">
    <property type="entry name" value="SUBTILASE"/>
    <property type="match status" value="1"/>
</dbReference>
<evidence type="ECO:0000256" key="5">
    <source>
        <dbReference type="PROSITE-ProRule" id="PRU01240"/>
    </source>
</evidence>
<reference evidence="8 9" key="1">
    <citation type="submission" date="2021-08" db="EMBL/GenBank/DDBJ databases">
        <title>WGS of actinomycetes from Thailand.</title>
        <authorList>
            <person name="Thawai C."/>
        </authorList>
    </citation>
    <scope>NUCLEOTIDE SEQUENCE [LARGE SCALE GENOMIC DNA]</scope>
    <source>
        <strain evidence="8 9">PLK6-54</strain>
    </source>
</reference>
<dbReference type="InterPro" id="IPR050131">
    <property type="entry name" value="Peptidase_S8_subtilisin-like"/>
</dbReference>
<evidence type="ECO:0000313" key="9">
    <source>
        <dbReference type="Proteomes" id="UP000778578"/>
    </source>
</evidence>
<dbReference type="InterPro" id="IPR036852">
    <property type="entry name" value="Peptidase_S8/S53_dom_sf"/>
</dbReference>
<evidence type="ECO:0000256" key="3">
    <source>
        <dbReference type="ARBA" id="ARBA00022801"/>
    </source>
</evidence>
<keyword evidence="3 5" id="KW-0378">Hydrolase</keyword>
<evidence type="ECO:0000256" key="2">
    <source>
        <dbReference type="ARBA" id="ARBA00022670"/>
    </source>
</evidence>
<dbReference type="Gene3D" id="3.40.50.200">
    <property type="entry name" value="Peptidase S8/S53 domain"/>
    <property type="match status" value="1"/>
</dbReference>